<keyword evidence="3" id="KW-1185">Reference proteome</keyword>
<evidence type="ECO:0000313" key="3">
    <source>
        <dbReference type="Proteomes" id="UP001497497"/>
    </source>
</evidence>
<proteinExistence type="predicted"/>
<organism evidence="2 3">
    <name type="scientific">Lymnaea stagnalis</name>
    <name type="common">Great pond snail</name>
    <name type="synonym">Helix stagnalis</name>
    <dbReference type="NCBI Taxonomy" id="6523"/>
    <lineage>
        <taxon>Eukaryota</taxon>
        <taxon>Metazoa</taxon>
        <taxon>Spiralia</taxon>
        <taxon>Lophotrochozoa</taxon>
        <taxon>Mollusca</taxon>
        <taxon>Gastropoda</taxon>
        <taxon>Heterobranchia</taxon>
        <taxon>Euthyneura</taxon>
        <taxon>Panpulmonata</taxon>
        <taxon>Hygrophila</taxon>
        <taxon>Lymnaeoidea</taxon>
        <taxon>Lymnaeidae</taxon>
        <taxon>Lymnaea</taxon>
    </lineage>
</organism>
<dbReference type="EMBL" id="CAXITT010000160">
    <property type="protein sequence ID" value="CAL1534063.1"/>
    <property type="molecule type" value="Genomic_DNA"/>
</dbReference>
<comment type="caution">
    <text evidence="2">The sequence shown here is derived from an EMBL/GenBank/DDBJ whole genome shotgun (WGS) entry which is preliminary data.</text>
</comment>
<dbReference type="AlphaFoldDB" id="A0AAV2HJ94"/>
<protein>
    <submittedName>
        <fullName evidence="2">Uncharacterized protein</fullName>
    </submittedName>
</protein>
<name>A0AAV2HJ94_LYMST</name>
<feature type="signal peptide" evidence="1">
    <location>
        <begin position="1"/>
        <end position="25"/>
    </location>
</feature>
<reference evidence="2 3" key="1">
    <citation type="submission" date="2024-04" db="EMBL/GenBank/DDBJ databases">
        <authorList>
            <consortium name="Genoscope - CEA"/>
            <person name="William W."/>
        </authorList>
    </citation>
    <scope>NUCLEOTIDE SEQUENCE [LARGE SCALE GENOMIC DNA]</scope>
</reference>
<accession>A0AAV2HJ94</accession>
<sequence length="432" mass="48343">MKQPNLLFIMSVNCALISKLTLCECTSLSSLCQPAEEGHRSSIVLRKSFHQQNIIITVERFNYTIARCNFPGNCRDFFPKEFSTKLHVNNTSFDVTITVTVFNTSREIEKYWNLVHKKIVSTCNVLVFARARIISCSEAISKEGLHIACWSSSIYPEANALLSVTSPRLDKSMSGSFMNCVNEKLPGDPTYYRPNCSLTLSVDKLIPGQYDVLLTLYPNVTGNATDQAFGTNHSFHVILDFTQLKDYTKIIEKNTSMKYSCERSNSELLKITSNAFDGNNVNGEKPRTRQTKKEAYFCVETGALGLAKAFYSPTTLTKNNSLNCTTAEVEGKLLVTCTSHGIHPLGLCQIMINKTVQKISRNTNVNNVEITPDNDTTYWSSCEFNITKSELSQGHYDILVTMYPNVTGDDSDKQFASNQSISVNLANEFILN</sequence>
<evidence type="ECO:0000256" key="1">
    <source>
        <dbReference type="SAM" id="SignalP"/>
    </source>
</evidence>
<feature type="chain" id="PRO_5043987932" evidence="1">
    <location>
        <begin position="26"/>
        <end position="432"/>
    </location>
</feature>
<gene>
    <name evidence="2" type="ORF">GSLYS_00008023001</name>
</gene>
<dbReference type="Proteomes" id="UP001497497">
    <property type="component" value="Unassembled WGS sequence"/>
</dbReference>
<evidence type="ECO:0000313" key="2">
    <source>
        <dbReference type="EMBL" id="CAL1534063.1"/>
    </source>
</evidence>
<keyword evidence="1" id="KW-0732">Signal</keyword>